<comment type="function">
    <text evidence="7">Thiolesterase that catalyzes the hydrolysis of S-D-lactoyl-glutathione to form glutathione and D-lactic acid.</text>
</comment>
<dbReference type="InterPro" id="IPR050110">
    <property type="entry name" value="Glyoxalase_II_hydrolase"/>
</dbReference>
<evidence type="ECO:0000259" key="8">
    <source>
        <dbReference type="SMART" id="SM00849"/>
    </source>
</evidence>
<evidence type="ECO:0000256" key="6">
    <source>
        <dbReference type="ARBA" id="ARBA00022833"/>
    </source>
</evidence>
<comment type="subunit">
    <text evidence="7">Monomer.</text>
</comment>
<keyword evidence="6 7" id="KW-0862">Zinc</keyword>
<dbReference type="RefSeq" id="WP_341743167.1">
    <property type="nucleotide sequence ID" value="NZ_CP151406.1"/>
</dbReference>
<comment type="cofactor">
    <cofactor evidence="7">
        <name>Zn(2+)</name>
        <dbReference type="ChEBI" id="CHEBI:29105"/>
    </cofactor>
    <text evidence="7">Binds 2 Zn(2+) ions per subunit.</text>
</comment>
<dbReference type="InterPro" id="IPR017782">
    <property type="entry name" value="Hydroxyacylglutathione_Hdrlase"/>
</dbReference>
<organism evidence="9 10">
    <name type="scientific">Azonexus hydrophilus</name>
    <dbReference type="NCBI Taxonomy" id="418702"/>
    <lineage>
        <taxon>Bacteria</taxon>
        <taxon>Pseudomonadati</taxon>
        <taxon>Pseudomonadota</taxon>
        <taxon>Betaproteobacteria</taxon>
        <taxon>Rhodocyclales</taxon>
        <taxon>Azonexaceae</taxon>
        <taxon>Azonexus</taxon>
    </lineage>
</organism>
<dbReference type="SUPFAM" id="SSF56281">
    <property type="entry name" value="Metallo-hydrolase/oxidoreductase"/>
    <property type="match status" value="1"/>
</dbReference>
<feature type="binding site" evidence="7">
    <location>
        <position position="164"/>
    </location>
    <ligand>
        <name>Zn(2+)</name>
        <dbReference type="ChEBI" id="CHEBI:29105"/>
        <label>2</label>
    </ligand>
</feature>
<dbReference type="NCBIfam" id="TIGR03413">
    <property type="entry name" value="GSH_gloB"/>
    <property type="match status" value="1"/>
</dbReference>
<keyword evidence="5 7" id="KW-0378">Hydrolase</keyword>
<dbReference type="PANTHER" id="PTHR43705:SF1">
    <property type="entry name" value="HYDROXYACYLGLUTATHIONE HYDROLASE GLOB"/>
    <property type="match status" value="1"/>
</dbReference>
<dbReference type="Proteomes" id="UP001479520">
    <property type="component" value="Chromosome"/>
</dbReference>
<feature type="binding site" evidence="7">
    <location>
        <position position="57"/>
    </location>
    <ligand>
        <name>Zn(2+)</name>
        <dbReference type="ChEBI" id="CHEBI:29105"/>
        <label>2</label>
    </ligand>
</feature>
<evidence type="ECO:0000256" key="7">
    <source>
        <dbReference type="HAMAP-Rule" id="MF_01374"/>
    </source>
</evidence>
<feature type="binding site" evidence="7">
    <location>
        <position position="58"/>
    </location>
    <ligand>
        <name>Zn(2+)</name>
        <dbReference type="ChEBI" id="CHEBI:29105"/>
        <label>2</label>
    </ligand>
</feature>
<dbReference type="Pfam" id="PF00753">
    <property type="entry name" value="Lactamase_B"/>
    <property type="match status" value="1"/>
</dbReference>
<feature type="binding site" evidence="7">
    <location>
        <position position="109"/>
    </location>
    <ligand>
        <name>Zn(2+)</name>
        <dbReference type="ChEBI" id="CHEBI:29105"/>
        <label>1</label>
    </ligand>
</feature>
<accession>A0ABZ2XE41</accession>
<dbReference type="PANTHER" id="PTHR43705">
    <property type="entry name" value="HYDROXYACYLGLUTATHIONE HYDROLASE"/>
    <property type="match status" value="1"/>
</dbReference>
<evidence type="ECO:0000313" key="9">
    <source>
        <dbReference type="EMBL" id="WZJ20443.1"/>
    </source>
</evidence>
<dbReference type="EC" id="3.1.2.6" evidence="7"/>
<evidence type="ECO:0000256" key="5">
    <source>
        <dbReference type="ARBA" id="ARBA00022801"/>
    </source>
</evidence>
<dbReference type="GO" id="GO:0004416">
    <property type="term" value="F:hydroxyacylglutathione hydrolase activity"/>
    <property type="evidence" value="ECO:0007669"/>
    <property type="project" value="UniProtKB-EC"/>
</dbReference>
<dbReference type="PIRSF" id="PIRSF005457">
    <property type="entry name" value="Glx"/>
    <property type="match status" value="1"/>
</dbReference>
<feature type="binding site" evidence="7">
    <location>
        <position position="126"/>
    </location>
    <ligand>
        <name>Zn(2+)</name>
        <dbReference type="ChEBI" id="CHEBI:29105"/>
        <label>1</label>
    </ligand>
</feature>
<keyword evidence="4 7" id="KW-0479">Metal-binding</keyword>
<dbReference type="InterPro" id="IPR035680">
    <property type="entry name" value="Clx_II_MBL"/>
</dbReference>
<reference evidence="9 10" key="1">
    <citation type="submission" date="2024-04" db="EMBL/GenBank/DDBJ databases">
        <title>Dissimilatory iodate-reducing microorganisms contribute to the enrichment of iodine in groundwater.</title>
        <authorList>
            <person name="Jiang Z."/>
        </authorList>
    </citation>
    <scope>NUCLEOTIDE SEQUENCE [LARGE SCALE GENOMIC DNA]</scope>
    <source>
        <strain evidence="9 10">NCP973</strain>
    </source>
</reference>
<dbReference type="InterPro" id="IPR001279">
    <property type="entry name" value="Metallo-B-lactamas"/>
</dbReference>
<keyword evidence="10" id="KW-1185">Reference proteome</keyword>
<evidence type="ECO:0000313" key="10">
    <source>
        <dbReference type="Proteomes" id="UP001479520"/>
    </source>
</evidence>
<dbReference type="Gene3D" id="3.60.15.10">
    <property type="entry name" value="Ribonuclease Z/Hydroxyacylglutathione hydrolase-like"/>
    <property type="match status" value="1"/>
</dbReference>
<sequence length="251" mass="26794">MFEISLIPAFKDNYIWLLSRGRQAFVVDPGDAAPVLKRLAADGLELCGILITHHHADHQGGIAELLAHRPCEVFAPAEESITGRTRPLCGGERLDVLGVPVEVLAVPGHTLGHLAYLAPGALFCGDTLFGAGCGRLFEGTPAQMSDSLARIAALPDETRIYCAHEYTQMNLPFAAAVEPDNAEVQARGLRVAALRAAGQSTVPLRLGEERLTNPFLRCQEPAVIAAARAQGAADDAPVSVFAALRAWRNVF</sequence>
<evidence type="ECO:0000256" key="3">
    <source>
        <dbReference type="ARBA" id="ARBA00006759"/>
    </source>
</evidence>
<dbReference type="InterPro" id="IPR036866">
    <property type="entry name" value="RibonucZ/Hydroxyglut_hydro"/>
</dbReference>
<evidence type="ECO:0000256" key="2">
    <source>
        <dbReference type="ARBA" id="ARBA00004963"/>
    </source>
</evidence>
<evidence type="ECO:0000256" key="4">
    <source>
        <dbReference type="ARBA" id="ARBA00022723"/>
    </source>
</evidence>
<feature type="binding site" evidence="7">
    <location>
        <position position="55"/>
    </location>
    <ligand>
        <name>Zn(2+)</name>
        <dbReference type="ChEBI" id="CHEBI:29105"/>
        <label>1</label>
    </ligand>
</feature>
<proteinExistence type="inferred from homology"/>
<dbReference type="SMART" id="SM00849">
    <property type="entry name" value="Lactamase_B"/>
    <property type="match status" value="1"/>
</dbReference>
<dbReference type="InterPro" id="IPR032282">
    <property type="entry name" value="HAGH_C"/>
</dbReference>
<dbReference type="HAMAP" id="MF_01374">
    <property type="entry name" value="Glyoxalase_2"/>
    <property type="match status" value="1"/>
</dbReference>
<protein>
    <recommendedName>
        <fullName evidence="7">Hydroxyacylglutathione hydrolase</fullName>
        <ecNumber evidence="7">3.1.2.6</ecNumber>
    </recommendedName>
    <alternativeName>
        <fullName evidence="7">Glyoxalase II</fullName>
        <shortName evidence="7">Glx II</shortName>
    </alternativeName>
</protein>
<feature type="binding site" evidence="7">
    <location>
        <position position="53"/>
    </location>
    <ligand>
        <name>Zn(2+)</name>
        <dbReference type="ChEBI" id="CHEBI:29105"/>
        <label>1</label>
    </ligand>
</feature>
<comment type="pathway">
    <text evidence="2 7">Secondary metabolite metabolism; methylglyoxal degradation; (R)-lactate from methylglyoxal: step 2/2.</text>
</comment>
<comment type="catalytic activity">
    <reaction evidence="1 7">
        <text>an S-(2-hydroxyacyl)glutathione + H2O = a 2-hydroxy carboxylate + glutathione + H(+)</text>
        <dbReference type="Rhea" id="RHEA:21864"/>
        <dbReference type="ChEBI" id="CHEBI:15377"/>
        <dbReference type="ChEBI" id="CHEBI:15378"/>
        <dbReference type="ChEBI" id="CHEBI:57925"/>
        <dbReference type="ChEBI" id="CHEBI:58896"/>
        <dbReference type="ChEBI" id="CHEBI:71261"/>
        <dbReference type="EC" id="3.1.2.6"/>
    </reaction>
</comment>
<dbReference type="EMBL" id="CP151406">
    <property type="protein sequence ID" value="WZJ20443.1"/>
    <property type="molecule type" value="Genomic_DNA"/>
</dbReference>
<name>A0ABZ2XE41_9RHOO</name>
<evidence type="ECO:0000256" key="1">
    <source>
        <dbReference type="ARBA" id="ARBA00001623"/>
    </source>
</evidence>
<comment type="similarity">
    <text evidence="3 7">Belongs to the metallo-beta-lactamase superfamily. Glyoxalase II family.</text>
</comment>
<feature type="domain" description="Metallo-beta-lactamase" evidence="8">
    <location>
        <begin position="12"/>
        <end position="164"/>
    </location>
</feature>
<dbReference type="Pfam" id="PF16123">
    <property type="entry name" value="HAGH_C"/>
    <property type="match status" value="1"/>
</dbReference>
<gene>
    <name evidence="7 9" type="primary">gloB</name>
    <name evidence="9" type="ORF">AADV58_10805</name>
</gene>
<dbReference type="CDD" id="cd07723">
    <property type="entry name" value="hydroxyacylglutathione_hydrolase_MBL-fold"/>
    <property type="match status" value="1"/>
</dbReference>
<feature type="binding site" evidence="7">
    <location>
        <position position="126"/>
    </location>
    <ligand>
        <name>Zn(2+)</name>
        <dbReference type="ChEBI" id="CHEBI:29105"/>
        <label>2</label>
    </ligand>
</feature>